<gene>
    <name evidence="1" type="ORF">CCMSSC00406_0002455</name>
</gene>
<name>A0ACB7ISK8_PLECO</name>
<reference evidence="1 2" key="1">
    <citation type="journal article" date="2021" name="Appl. Environ. Microbiol.">
        <title>Genetic linkage and physical mapping for an oyster mushroom Pleurotus cornucopiae and QTL analysis for the trait cap color.</title>
        <authorList>
            <person name="Zhang Y."/>
            <person name="Gao W."/>
            <person name="Sonnenberg A."/>
            <person name="Chen Q."/>
            <person name="Zhang J."/>
            <person name="Huang C."/>
        </authorList>
    </citation>
    <scope>NUCLEOTIDE SEQUENCE [LARGE SCALE GENOMIC DNA]</scope>
    <source>
        <strain evidence="1">CCMSSC00406</strain>
    </source>
</reference>
<comment type="caution">
    <text evidence="1">The sequence shown here is derived from an EMBL/GenBank/DDBJ whole genome shotgun (WGS) entry which is preliminary data.</text>
</comment>
<keyword evidence="2" id="KW-1185">Reference proteome</keyword>
<organism evidence="1 2">
    <name type="scientific">Pleurotus cornucopiae</name>
    <name type="common">Cornucopia mushroom</name>
    <dbReference type="NCBI Taxonomy" id="5321"/>
    <lineage>
        <taxon>Eukaryota</taxon>
        <taxon>Fungi</taxon>
        <taxon>Dikarya</taxon>
        <taxon>Basidiomycota</taxon>
        <taxon>Agaricomycotina</taxon>
        <taxon>Agaricomycetes</taxon>
        <taxon>Agaricomycetidae</taxon>
        <taxon>Agaricales</taxon>
        <taxon>Pleurotineae</taxon>
        <taxon>Pleurotaceae</taxon>
        <taxon>Pleurotus</taxon>
    </lineage>
</organism>
<dbReference type="Proteomes" id="UP000824881">
    <property type="component" value="Unassembled WGS sequence"/>
</dbReference>
<evidence type="ECO:0000313" key="2">
    <source>
        <dbReference type="Proteomes" id="UP000824881"/>
    </source>
</evidence>
<evidence type="ECO:0000313" key="1">
    <source>
        <dbReference type="EMBL" id="KAG9220945.1"/>
    </source>
</evidence>
<dbReference type="EMBL" id="WQMT02000007">
    <property type="protein sequence ID" value="KAG9220945.1"/>
    <property type="molecule type" value="Genomic_DNA"/>
</dbReference>
<sequence length="1131" mass="125564">MSKSFFFLCREKPSMTAIHLRADPELSVSELALQFFRQFNDYFAMSSAPGEWEIYKFKKEVRISQETRPPYTFPADLHEIADYLPGGTELSSLLPRLQEQDKYYHGIISVNSTSQPTTNNTEEKDVLTELRNVYNTTIAQSRRSQTPSEISKSANYRRNQATKETLLLDGRYDFRDPANTTAPPVELYTPAFSQFLADIADPTLEVPKELIPKVAKLMDLASAIYNAEETCRTKLQGPLNDVMDCALARVTNSDGTAPDATGLHVLLKTTSQAAAICIEEYKNEYGEGSTDVTTQASFSMQRMWSLPEFRKGLTASTSKSPPVMPRIPLLGRLKSQEYVALVLGFLFIAFEVVIRLITLSLPKPIINWFYERSRSLFHKLSGGRKPQSAEKKTADRILKARDFSDLCEIFGYEHEEHVVLTKDGYLLGLHRLPSTHGEHNTNPGTSTGKPVVYLHHGLLMNSEVWVCLTEAERSLPFVLVEQGYDVWLGNNRGNKYSKKSIHHAPDEAKFWNFSIDDFAWHDIPDSINYILHVTKASKLSYVGFSQGTAQAFAALSIHPQLNEKINVFIALAPAMSPAGLAAPIVDSLMKASPTLIFLFFGRKAIMSSAGMWQSILYPPIFASVIDRSLGWLFDWRSLNISNSQKIAAYAHLYSFASVKSVVHWFQIMRNGAFQMYDDDVAAITRTSVSSYRPARFPTKNIVTPIVLLYGDSDSLVDIDVMTKQLPKHTVARRLAGYEHLDILWGKSVHIDVIPEVLSSLRKHCGVKLVNGIHADDLYEGSLTFIPFEQAMERQETREVNHMIATNLKFLSSILFLSVHCRAMRLSSSKLHLPAPLVTALEQTGYRTTADLLFSASAEDIFCQLPPNTIAFKEFEEYLARVLEASGAEGSDASSLSRGQATPMIKCCLDTGINDLDELLVGLGGSTVVEISGDIGSGKSMLATHIALRHLASDPDAQLLWIDTTGNFLVDQVAALLARHSGQGVATALERLRLSLAFDLDSAYQVLHGVRHPSCIVIDSITPLLGPTLSAVSAQGHALMVGFMRHLRAIAQSSNASVLVINNSTSNGNNQLNPNAVLPTTRKPALGPSFPFLTDATLWLTRRDSAMTGCISHTAEIWRSKTTVRASLWRHY</sequence>
<accession>A0ACB7ISK8</accession>
<protein>
    <submittedName>
        <fullName evidence="1">Uncharacterized protein</fullName>
    </submittedName>
</protein>
<proteinExistence type="predicted"/>